<gene>
    <name evidence="3" type="ORF">ACFOKA_03215</name>
</gene>
<sequence length="269" mass="29748">MLGAKNARKNRQNYIGRLAVYTLSASLLAACSSQPKLWQGDDIIVEARQEVLERDVYTVSDNHRELKDRFDALERLYVELVQSMRLQEQKMATLQDHVSKVQKDPEVASYMKRVSGDIATVRQQMKKLENRVFSVEATDNISSMINEAAPTGTAITGATVSPNAEAGTPVNNNTPATQQTFFGIHLASYRSQDQVASGWAGLEQAFGNDLEGLTPLIYTQSQEGIGTFMRLIAGPLITEQEAISLCGRIRQNAAEQYCRVSEYQGEPIG</sequence>
<keyword evidence="4" id="KW-1185">Reference proteome</keyword>
<accession>A0ABV7D2G3</accession>
<evidence type="ECO:0000313" key="4">
    <source>
        <dbReference type="Proteomes" id="UP001595444"/>
    </source>
</evidence>
<dbReference type="PROSITE" id="PS51257">
    <property type="entry name" value="PROKAR_LIPOPROTEIN"/>
    <property type="match status" value="1"/>
</dbReference>
<dbReference type="Proteomes" id="UP001595444">
    <property type="component" value="Unassembled WGS sequence"/>
</dbReference>
<feature type="domain" description="SPOR" evidence="2">
    <location>
        <begin position="176"/>
        <end position="262"/>
    </location>
</feature>
<evidence type="ECO:0000256" key="1">
    <source>
        <dbReference type="SAM" id="Coils"/>
    </source>
</evidence>
<dbReference type="InterPro" id="IPR007730">
    <property type="entry name" value="SPOR-like_dom"/>
</dbReference>
<keyword evidence="1" id="KW-0175">Coiled coil</keyword>
<protein>
    <recommendedName>
        <fullName evidence="2">SPOR domain-containing protein</fullName>
    </recommendedName>
</protein>
<evidence type="ECO:0000313" key="3">
    <source>
        <dbReference type="EMBL" id="MFC3050910.1"/>
    </source>
</evidence>
<dbReference type="EMBL" id="JBHRSL010000002">
    <property type="protein sequence ID" value="MFC3050910.1"/>
    <property type="molecule type" value="Genomic_DNA"/>
</dbReference>
<dbReference type="PROSITE" id="PS51724">
    <property type="entry name" value="SPOR"/>
    <property type="match status" value="1"/>
</dbReference>
<name>A0ABV7D2G3_9PROT</name>
<organism evidence="3 4">
    <name type="scientific">Kordiimonas pumila</name>
    <dbReference type="NCBI Taxonomy" id="2161677"/>
    <lineage>
        <taxon>Bacteria</taxon>
        <taxon>Pseudomonadati</taxon>
        <taxon>Pseudomonadota</taxon>
        <taxon>Alphaproteobacteria</taxon>
        <taxon>Kordiimonadales</taxon>
        <taxon>Kordiimonadaceae</taxon>
        <taxon>Kordiimonas</taxon>
    </lineage>
</organism>
<comment type="caution">
    <text evidence="3">The sequence shown here is derived from an EMBL/GenBank/DDBJ whole genome shotgun (WGS) entry which is preliminary data.</text>
</comment>
<reference evidence="4" key="1">
    <citation type="journal article" date="2019" name="Int. J. Syst. Evol. Microbiol.">
        <title>The Global Catalogue of Microorganisms (GCM) 10K type strain sequencing project: providing services to taxonomists for standard genome sequencing and annotation.</title>
        <authorList>
            <consortium name="The Broad Institute Genomics Platform"/>
            <consortium name="The Broad Institute Genome Sequencing Center for Infectious Disease"/>
            <person name="Wu L."/>
            <person name="Ma J."/>
        </authorList>
    </citation>
    <scope>NUCLEOTIDE SEQUENCE [LARGE SCALE GENOMIC DNA]</scope>
    <source>
        <strain evidence="4">KCTC 62164</strain>
    </source>
</reference>
<evidence type="ECO:0000259" key="2">
    <source>
        <dbReference type="PROSITE" id="PS51724"/>
    </source>
</evidence>
<proteinExistence type="predicted"/>
<dbReference type="RefSeq" id="WP_194212381.1">
    <property type="nucleotide sequence ID" value="NZ_CP061205.1"/>
</dbReference>
<feature type="coiled-coil region" evidence="1">
    <location>
        <begin position="111"/>
        <end position="138"/>
    </location>
</feature>